<evidence type="ECO:0000313" key="4">
    <source>
        <dbReference type="EMBL" id="CCQ69059.1"/>
    </source>
</evidence>
<feature type="coiled-coil region" evidence="2">
    <location>
        <begin position="431"/>
        <end position="477"/>
    </location>
</feature>
<sequence>MNPVSLQVLNKRIAESKLGNKWINDPLINQDIWPIEKLGDFEEESTIYKNRNFYFQDFLLPWLKLLTKLTVKASVRQRHCLGTITMRITCLKQLDKFLVSQGYGQPELINDNILGEFVCQGSQNRKKVINYVVKLWAEEQWLKLEYTSRNYKITTPKIEVIPEEVLFKIYKNFDLFPPPLERLFRLQIVLGSRLGEMLRIPRQCLKQEGDDWFLLRWVEKRKQWKFSQVHPLVVELVKEQQKFLNNHLISEFNFDKLFCKISTAYHEGAKGGKNRFTIEPIYKPEILSISVINQWLRAFSEKADLQDKYGNRFNLKSHQFRRTKASIMAYCGTEDEYIATVLGHSSLDMLPHYRQRSLDRLEKETKTKGYVDMYGQVTAFKPRKRRYEKLAEILKVNTTLGECHRPTMLGDCQYRYACLNCIHHRVSLDDKEKLEIDFQQLQNNLEQAQIANQEKRVTEINRLLELLETRLQGLMQLQYSQGIKRNDSP</sequence>
<proteinExistence type="predicted"/>
<dbReference type="InterPro" id="IPR013762">
    <property type="entry name" value="Integrase-like_cat_sf"/>
</dbReference>
<evidence type="ECO:0000259" key="3">
    <source>
        <dbReference type="PROSITE" id="PS51898"/>
    </source>
</evidence>
<reference evidence="4 5" key="2">
    <citation type="submission" date="2013-09" db="EMBL/GenBank/DDBJ databases">
        <title>Whole genome comparison of six Crocosphaera watsonii strains with differing phenotypes.</title>
        <authorList>
            <person name="Bench S.R."/>
            <person name="Heller P."/>
            <person name="Frank I."/>
            <person name="Arciniega M."/>
            <person name="Shilova I.N."/>
            <person name="Zehr J.P."/>
        </authorList>
    </citation>
    <scope>NUCLEOTIDE SEQUENCE [LARGE SCALE GENOMIC DNA]</scope>
    <source>
        <strain evidence="4 5">WH 0402</strain>
    </source>
</reference>
<dbReference type="InterPro" id="IPR011010">
    <property type="entry name" value="DNA_brk_join_enz"/>
</dbReference>
<evidence type="ECO:0000256" key="1">
    <source>
        <dbReference type="ARBA" id="ARBA00023172"/>
    </source>
</evidence>
<dbReference type="Gene3D" id="1.10.443.10">
    <property type="entry name" value="Intergrase catalytic core"/>
    <property type="match status" value="1"/>
</dbReference>
<dbReference type="PROSITE" id="PS51898">
    <property type="entry name" value="TYR_RECOMBINASE"/>
    <property type="match status" value="1"/>
</dbReference>
<organism evidence="4 5">
    <name type="scientific">Crocosphaera watsonii WH 0402</name>
    <dbReference type="NCBI Taxonomy" id="1284629"/>
    <lineage>
        <taxon>Bacteria</taxon>
        <taxon>Bacillati</taxon>
        <taxon>Cyanobacteriota</taxon>
        <taxon>Cyanophyceae</taxon>
        <taxon>Oscillatoriophycideae</taxon>
        <taxon>Chroococcales</taxon>
        <taxon>Aphanothecaceae</taxon>
        <taxon>Crocosphaera</taxon>
    </lineage>
</organism>
<keyword evidence="2" id="KW-0175">Coiled coil</keyword>
<reference evidence="4 5" key="1">
    <citation type="submission" date="2013-01" db="EMBL/GenBank/DDBJ databases">
        <authorList>
            <person name="Bench S."/>
        </authorList>
    </citation>
    <scope>NUCLEOTIDE SEQUENCE [LARGE SCALE GENOMIC DNA]</scope>
    <source>
        <strain evidence="4 5">WH 0402</strain>
    </source>
</reference>
<gene>
    <name evidence="4" type="ORF">CWATWH0402_5220</name>
</gene>
<accession>T2JVE8</accession>
<dbReference type="GO" id="GO:0015074">
    <property type="term" value="P:DNA integration"/>
    <property type="evidence" value="ECO:0007669"/>
    <property type="project" value="InterPro"/>
</dbReference>
<dbReference type="Proteomes" id="UP000018130">
    <property type="component" value="Unassembled WGS sequence"/>
</dbReference>
<dbReference type="AlphaFoldDB" id="T2JVE8"/>
<name>T2JVE8_CROWT</name>
<evidence type="ECO:0000313" key="5">
    <source>
        <dbReference type="Proteomes" id="UP000018130"/>
    </source>
</evidence>
<keyword evidence="1" id="KW-0233">DNA recombination</keyword>
<dbReference type="Pfam" id="PF00589">
    <property type="entry name" value="Phage_integrase"/>
    <property type="match status" value="1"/>
</dbReference>
<feature type="domain" description="Tyr recombinase" evidence="3">
    <location>
        <begin position="156"/>
        <end position="366"/>
    </location>
</feature>
<dbReference type="EMBL" id="CAQN01000892">
    <property type="protein sequence ID" value="CCQ69059.1"/>
    <property type="molecule type" value="Genomic_DNA"/>
</dbReference>
<dbReference type="RefSeq" id="WP_048326927.1">
    <property type="nucleotide sequence ID" value="NZ_CAQN01000892.1"/>
</dbReference>
<dbReference type="InterPro" id="IPR002104">
    <property type="entry name" value="Integrase_catalytic"/>
</dbReference>
<dbReference type="GO" id="GO:0003677">
    <property type="term" value="F:DNA binding"/>
    <property type="evidence" value="ECO:0007669"/>
    <property type="project" value="InterPro"/>
</dbReference>
<dbReference type="GO" id="GO:0006310">
    <property type="term" value="P:DNA recombination"/>
    <property type="evidence" value="ECO:0007669"/>
    <property type="project" value="UniProtKB-KW"/>
</dbReference>
<dbReference type="SUPFAM" id="SSF56349">
    <property type="entry name" value="DNA breaking-rejoining enzymes"/>
    <property type="match status" value="1"/>
</dbReference>
<protein>
    <submittedName>
        <fullName evidence="4">Tn554, transposase B</fullName>
    </submittedName>
</protein>
<evidence type="ECO:0000256" key="2">
    <source>
        <dbReference type="SAM" id="Coils"/>
    </source>
</evidence>
<comment type="caution">
    <text evidence="4">The sequence shown here is derived from an EMBL/GenBank/DDBJ whole genome shotgun (WGS) entry which is preliminary data.</text>
</comment>